<dbReference type="Proteomes" id="UP000269721">
    <property type="component" value="Unassembled WGS sequence"/>
</dbReference>
<reference evidence="3" key="1">
    <citation type="journal article" date="2018" name="Nat. Microbiol.">
        <title>Leveraging single-cell genomics to expand the fungal tree of life.</title>
        <authorList>
            <person name="Ahrendt S.R."/>
            <person name="Quandt C.A."/>
            <person name="Ciobanu D."/>
            <person name="Clum A."/>
            <person name="Salamov A."/>
            <person name="Andreopoulos B."/>
            <person name="Cheng J.F."/>
            <person name="Woyke T."/>
            <person name="Pelin A."/>
            <person name="Henrissat B."/>
            <person name="Reynolds N.K."/>
            <person name="Benny G.L."/>
            <person name="Smith M.E."/>
            <person name="James T.Y."/>
            <person name="Grigoriev I.V."/>
        </authorList>
    </citation>
    <scope>NUCLEOTIDE SEQUENCE [LARGE SCALE GENOMIC DNA]</scope>
</reference>
<evidence type="ECO:0000313" key="3">
    <source>
        <dbReference type="Proteomes" id="UP000269721"/>
    </source>
</evidence>
<dbReference type="EMBL" id="KZ997390">
    <property type="protein sequence ID" value="RKO87480.1"/>
    <property type="molecule type" value="Genomic_DNA"/>
</dbReference>
<dbReference type="Gene3D" id="1.10.472.10">
    <property type="entry name" value="Cyclin-like"/>
    <property type="match status" value="1"/>
</dbReference>
<dbReference type="Pfam" id="PF00134">
    <property type="entry name" value="Cyclin_N"/>
    <property type="match status" value="1"/>
</dbReference>
<sequence>MPTVWDPIALGEVAATVTARMLFEVDGERRAGAPDDELRGFCAGLVCDAGVSEEEVYLALKYISKYHRPCPLPTPEFPPPPPTLLFTTSLMLANKVHVDNVVGISTWVLLSGHTRAALKAAETDMLERLAWGMHVGAAEYWEWVGWVEGRMGGGSACDDAGAARGGVNPVAAVCGCGVVGCAGEAWWAGAECAAGTGGGWEEVGSEQGLMSASPDAWSPPAWSPPLLSLPAAADMMVDVGPGMGSSSLEFALGCEGRAGAGVDPVAPWGPEGLDNVALPPLPPPPPPFPPMPCACPACLSLCFDACYLPSQFFVPPWMQ</sequence>
<evidence type="ECO:0000313" key="2">
    <source>
        <dbReference type="EMBL" id="RKO87480.1"/>
    </source>
</evidence>
<dbReference type="SUPFAM" id="SSF47954">
    <property type="entry name" value="Cyclin-like"/>
    <property type="match status" value="1"/>
</dbReference>
<organism evidence="2 3">
    <name type="scientific">Blyttiomyces helicus</name>
    <dbReference type="NCBI Taxonomy" id="388810"/>
    <lineage>
        <taxon>Eukaryota</taxon>
        <taxon>Fungi</taxon>
        <taxon>Fungi incertae sedis</taxon>
        <taxon>Chytridiomycota</taxon>
        <taxon>Chytridiomycota incertae sedis</taxon>
        <taxon>Chytridiomycetes</taxon>
        <taxon>Chytridiomycetes incertae sedis</taxon>
        <taxon>Blyttiomyces</taxon>
    </lineage>
</organism>
<accession>A0A4P9W9J7</accession>
<dbReference type="AlphaFoldDB" id="A0A4P9W9J7"/>
<keyword evidence="3" id="KW-1185">Reference proteome</keyword>
<proteinExistence type="predicted"/>
<protein>
    <recommendedName>
        <fullName evidence="1">Cyclin N-terminal domain-containing protein</fullName>
    </recommendedName>
</protein>
<dbReference type="InterPro" id="IPR006671">
    <property type="entry name" value="Cyclin_N"/>
</dbReference>
<name>A0A4P9W9J7_9FUNG</name>
<gene>
    <name evidence="2" type="ORF">BDK51DRAFT_25911</name>
</gene>
<dbReference type="CDD" id="cd20557">
    <property type="entry name" value="CYCLIN_ScPCL1-like"/>
    <property type="match status" value="1"/>
</dbReference>
<dbReference type="InterPro" id="IPR036915">
    <property type="entry name" value="Cyclin-like_sf"/>
</dbReference>
<evidence type="ECO:0000259" key="1">
    <source>
        <dbReference type="Pfam" id="PF00134"/>
    </source>
</evidence>
<feature type="domain" description="Cyclin N-terminal" evidence="1">
    <location>
        <begin position="51"/>
        <end position="133"/>
    </location>
</feature>